<dbReference type="PANTHER" id="PTHR34406">
    <property type="entry name" value="PROTEIN YCEI"/>
    <property type="match status" value="1"/>
</dbReference>
<dbReference type="Proteomes" id="UP000624703">
    <property type="component" value="Unassembled WGS sequence"/>
</dbReference>
<dbReference type="EMBL" id="JAENIM010000041">
    <property type="protein sequence ID" value="MBK1791691.1"/>
    <property type="molecule type" value="Genomic_DNA"/>
</dbReference>
<keyword evidence="4" id="KW-1185">Reference proteome</keyword>
<dbReference type="AlphaFoldDB" id="A0A8J7MEA5"/>
<feature type="chain" id="PRO_5035238573" evidence="1">
    <location>
        <begin position="24"/>
        <end position="210"/>
    </location>
</feature>
<evidence type="ECO:0000259" key="2">
    <source>
        <dbReference type="SMART" id="SM00867"/>
    </source>
</evidence>
<comment type="caution">
    <text evidence="3">The sequence shown here is derived from an EMBL/GenBank/DDBJ whole genome shotgun (WGS) entry which is preliminary data.</text>
</comment>
<protein>
    <submittedName>
        <fullName evidence="3">YceI family protein</fullName>
    </submittedName>
</protein>
<gene>
    <name evidence="3" type="ORF">JIN82_11060</name>
</gene>
<dbReference type="SUPFAM" id="SSF101874">
    <property type="entry name" value="YceI-like"/>
    <property type="match status" value="1"/>
</dbReference>
<dbReference type="InterPro" id="IPR036761">
    <property type="entry name" value="TTHA0802/YceI-like_sf"/>
</dbReference>
<evidence type="ECO:0000256" key="1">
    <source>
        <dbReference type="SAM" id="SignalP"/>
    </source>
</evidence>
<reference evidence="3" key="1">
    <citation type="submission" date="2021-01" db="EMBL/GenBank/DDBJ databases">
        <title>Modified the classification status of verrucomicrobia.</title>
        <authorList>
            <person name="Feng X."/>
        </authorList>
    </citation>
    <scope>NUCLEOTIDE SEQUENCE</scope>
    <source>
        <strain evidence="3">_KCTC 22039</strain>
    </source>
</reference>
<dbReference type="PANTHER" id="PTHR34406:SF1">
    <property type="entry name" value="PROTEIN YCEI"/>
    <property type="match status" value="1"/>
</dbReference>
<dbReference type="InterPro" id="IPR007372">
    <property type="entry name" value="Lipid/polyisoprenoid-bd_YceI"/>
</dbReference>
<dbReference type="RefSeq" id="WP_200311710.1">
    <property type="nucleotide sequence ID" value="NZ_JAENIM010000041.1"/>
</dbReference>
<sequence length="210" mass="22926">MKKIAFILLPAAAFALSSCENPADNSTAAKVSEAKEVAEGDVTGQKWVFTEDSNITFVGSKVTGSHSGGFKDISGYFHVEGETLATSGHQVVIDMKSTWSDDDDLTAHLKAPDFFDVEKYPNSTFTATGLTEKSGSKGETHVLTGNFEFHGVTKSLDIPVTVQQSADEITIKADFFINRFDFNVKYPGETDDLIREEVVIRFDLKAQPES</sequence>
<dbReference type="SMART" id="SM00867">
    <property type="entry name" value="YceI"/>
    <property type="match status" value="1"/>
</dbReference>
<accession>A0A8J7MEA5</accession>
<evidence type="ECO:0000313" key="3">
    <source>
        <dbReference type="EMBL" id="MBK1791691.1"/>
    </source>
</evidence>
<feature type="domain" description="Lipid/polyisoprenoid-binding YceI-like" evidence="2">
    <location>
        <begin position="46"/>
        <end position="207"/>
    </location>
</feature>
<keyword evidence="1" id="KW-0732">Signal</keyword>
<name>A0A8J7MEA5_9BACT</name>
<dbReference type="PROSITE" id="PS51257">
    <property type="entry name" value="PROKAR_LIPOPROTEIN"/>
    <property type="match status" value="1"/>
</dbReference>
<dbReference type="Gene3D" id="2.40.128.110">
    <property type="entry name" value="Lipid/polyisoprenoid-binding, YceI-like"/>
    <property type="match status" value="1"/>
</dbReference>
<feature type="signal peptide" evidence="1">
    <location>
        <begin position="1"/>
        <end position="23"/>
    </location>
</feature>
<dbReference type="Pfam" id="PF04264">
    <property type="entry name" value="YceI"/>
    <property type="match status" value="1"/>
</dbReference>
<evidence type="ECO:0000313" key="4">
    <source>
        <dbReference type="Proteomes" id="UP000624703"/>
    </source>
</evidence>
<proteinExistence type="predicted"/>
<organism evidence="3 4">
    <name type="scientific">Persicirhabdus sediminis</name>
    <dbReference type="NCBI Taxonomy" id="454144"/>
    <lineage>
        <taxon>Bacteria</taxon>
        <taxon>Pseudomonadati</taxon>
        <taxon>Verrucomicrobiota</taxon>
        <taxon>Verrucomicrobiia</taxon>
        <taxon>Verrucomicrobiales</taxon>
        <taxon>Verrucomicrobiaceae</taxon>
        <taxon>Persicirhabdus</taxon>
    </lineage>
</organism>